<dbReference type="STRING" id="366533.SAMN05444339_101807"/>
<dbReference type="HAMAP" id="MF_01363">
    <property type="entry name" value="Ribosomal_bL21"/>
    <property type="match status" value="1"/>
</dbReference>
<dbReference type="SUPFAM" id="SSF141091">
    <property type="entry name" value="L21p-like"/>
    <property type="match status" value="1"/>
</dbReference>
<evidence type="ECO:0000256" key="3">
    <source>
        <dbReference type="ARBA" id="ARBA00023274"/>
    </source>
</evidence>
<sequence>MFAVLKTGGKQYRVQSGDVLRVEKLDAQAGDEIQFNDVLMVGDTIGAPLVEGAGVKATVIDQIKGPKTINFVKRRRKHGSQRKKGHRQQLTLVRIGDILESGASDTGIRAALSGRGIAFATGAVAMAAAGAAAAYAATRSDDTADAKPAKKAAAPKAAKADAPAGGDDLKVLSGVGPALEKKLHAEGITTYAQIAAWSDADVEEFGEKLNFKGRIEREGWVEQAKELSK</sequence>
<evidence type="ECO:0000256" key="2">
    <source>
        <dbReference type="ARBA" id="ARBA00022980"/>
    </source>
</evidence>
<accession>A0A1M4UPX8</accession>
<dbReference type="PANTHER" id="PTHR21349:SF0">
    <property type="entry name" value="LARGE RIBOSOMAL SUBUNIT PROTEIN BL21M"/>
    <property type="match status" value="1"/>
</dbReference>
<dbReference type="InterPro" id="IPR028909">
    <property type="entry name" value="bL21-like"/>
</dbReference>
<name>A0A1M4UPX8_LOKAT</name>
<dbReference type="InterPro" id="IPR036164">
    <property type="entry name" value="bL21-like_sf"/>
</dbReference>
<dbReference type="EMBL" id="FQUE01000001">
    <property type="protein sequence ID" value="SHE58653.1"/>
    <property type="molecule type" value="Genomic_DNA"/>
</dbReference>
<dbReference type="Proteomes" id="UP000183987">
    <property type="component" value="Unassembled WGS sequence"/>
</dbReference>
<dbReference type="GO" id="GO:1990904">
    <property type="term" value="C:ribonucleoprotein complex"/>
    <property type="evidence" value="ECO:0007669"/>
    <property type="project" value="UniProtKB-KW"/>
</dbReference>
<organism evidence="7 8">
    <name type="scientific">Loktanella atrilutea</name>
    <dbReference type="NCBI Taxonomy" id="366533"/>
    <lineage>
        <taxon>Bacteria</taxon>
        <taxon>Pseudomonadati</taxon>
        <taxon>Pseudomonadota</taxon>
        <taxon>Alphaproteobacteria</taxon>
        <taxon>Rhodobacterales</taxon>
        <taxon>Roseobacteraceae</taxon>
        <taxon>Loktanella</taxon>
    </lineage>
</organism>
<keyword evidence="3 4" id="KW-0687">Ribonucleoprotein</keyword>
<dbReference type="NCBIfam" id="NF008916">
    <property type="entry name" value="PRK12278.1-4"/>
    <property type="match status" value="1"/>
</dbReference>
<dbReference type="Pfam" id="PF00829">
    <property type="entry name" value="Ribosomal_L21p"/>
    <property type="match status" value="1"/>
</dbReference>
<comment type="function">
    <text evidence="4 5">This protein binds to 23S rRNA in the presence of protein L20.</text>
</comment>
<evidence type="ECO:0000256" key="1">
    <source>
        <dbReference type="ARBA" id="ARBA00008563"/>
    </source>
</evidence>
<proteinExistence type="inferred from homology"/>
<feature type="compositionally biased region" description="Basic and acidic residues" evidence="6">
    <location>
        <begin position="139"/>
        <end position="148"/>
    </location>
</feature>
<dbReference type="Gene3D" id="1.10.150.20">
    <property type="entry name" value="5' to 3' exonuclease, C-terminal subdomain"/>
    <property type="match status" value="1"/>
</dbReference>
<dbReference type="GO" id="GO:0003735">
    <property type="term" value="F:structural constituent of ribosome"/>
    <property type="evidence" value="ECO:0007669"/>
    <property type="project" value="InterPro"/>
</dbReference>
<keyword evidence="8" id="KW-1185">Reference proteome</keyword>
<evidence type="ECO:0000313" key="7">
    <source>
        <dbReference type="EMBL" id="SHE58653.1"/>
    </source>
</evidence>
<reference evidence="8" key="1">
    <citation type="submission" date="2016-11" db="EMBL/GenBank/DDBJ databases">
        <authorList>
            <person name="Varghese N."/>
            <person name="Submissions S."/>
        </authorList>
    </citation>
    <scope>NUCLEOTIDE SEQUENCE [LARGE SCALE GENOMIC DNA]</scope>
    <source>
        <strain evidence="8">DSM 29326</strain>
    </source>
</reference>
<dbReference type="GO" id="GO:0005737">
    <property type="term" value="C:cytoplasm"/>
    <property type="evidence" value="ECO:0007669"/>
    <property type="project" value="UniProtKB-ARBA"/>
</dbReference>
<evidence type="ECO:0000256" key="5">
    <source>
        <dbReference type="RuleBase" id="RU000562"/>
    </source>
</evidence>
<dbReference type="PANTHER" id="PTHR21349">
    <property type="entry name" value="50S RIBOSOMAL PROTEIN L21"/>
    <property type="match status" value="1"/>
</dbReference>
<dbReference type="AlphaFoldDB" id="A0A1M4UPX8"/>
<keyword evidence="4 5" id="KW-0694">RNA-binding</keyword>
<evidence type="ECO:0000313" key="8">
    <source>
        <dbReference type="Proteomes" id="UP000183987"/>
    </source>
</evidence>
<protein>
    <recommendedName>
        <fullName evidence="4">Large ribosomal subunit protein bL21</fullName>
    </recommendedName>
</protein>
<dbReference type="NCBIfam" id="NF008915">
    <property type="entry name" value="PRK12278.1-1"/>
    <property type="match status" value="1"/>
</dbReference>
<comment type="subunit">
    <text evidence="4">Part of the 50S ribosomal subunit. Contacts protein L20.</text>
</comment>
<evidence type="ECO:0000256" key="4">
    <source>
        <dbReference type="HAMAP-Rule" id="MF_01363"/>
    </source>
</evidence>
<keyword evidence="2 4" id="KW-0689">Ribosomal protein</keyword>
<gene>
    <name evidence="4" type="primary">rplU</name>
    <name evidence="7" type="ORF">SAMN05444339_101807</name>
</gene>
<dbReference type="NCBIfam" id="TIGR00061">
    <property type="entry name" value="L21"/>
    <property type="match status" value="1"/>
</dbReference>
<evidence type="ECO:0000256" key="6">
    <source>
        <dbReference type="SAM" id="MobiDB-lite"/>
    </source>
</evidence>
<comment type="similarity">
    <text evidence="1 4 5">Belongs to the bacterial ribosomal protein bL21 family.</text>
</comment>
<keyword evidence="4 5" id="KW-0699">rRNA-binding</keyword>
<feature type="compositionally biased region" description="Low complexity" evidence="6">
    <location>
        <begin position="151"/>
        <end position="163"/>
    </location>
</feature>
<feature type="region of interest" description="Disordered" evidence="6">
    <location>
        <begin position="139"/>
        <end position="163"/>
    </location>
</feature>
<dbReference type="GO" id="GO:0019843">
    <property type="term" value="F:rRNA binding"/>
    <property type="evidence" value="ECO:0007669"/>
    <property type="project" value="UniProtKB-UniRule"/>
</dbReference>
<dbReference type="GO" id="GO:0006412">
    <property type="term" value="P:translation"/>
    <property type="evidence" value="ECO:0007669"/>
    <property type="project" value="UniProtKB-UniRule"/>
</dbReference>
<dbReference type="InterPro" id="IPR001787">
    <property type="entry name" value="Ribosomal_bL21"/>
</dbReference>
<dbReference type="GO" id="GO:0005840">
    <property type="term" value="C:ribosome"/>
    <property type="evidence" value="ECO:0007669"/>
    <property type="project" value="UniProtKB-KW"/>
</dbReference>
<dbReference type="OrthoDB" id="9813334at2"/>
<dbReference type="RefSeq" id="WP_072855859.1">
    <property type="nucleotide sequence ID" value="NZ_FQUE01000001.1"/>
</dbReference>